<keyword evidence="3" id="KW-1185">Reference proteome</keyword>
<organism evidence="2 3">
    <name type="scientific">Elliptochloris bilobata</name>
    <dbReference type="NCBI Taxonomy" id="381761"/>
    <lineage>
        <taxon>Eukaryota</taxon>
        <taxon>Viridiplantae</taxon>
        <taxon>Chlorophyta</taxon>
        <taxon>core chlorophytes</taxon>
        <taxon>Trebouxiophyceae</taxon>
        <taxon>Trebouxiophyceae incertae sedis</taxon>
        <taxon>Elliptochloris clade</taxon>
        <taxon>Elliptochloris</taxon>
    </lineage>
</organism>
<proteinExistence type="predicted"/>
<dbReference type="PANTHER" id="PTHR13520:SF0">
    <property type="entry name" value="RAD50-INTERACTING PROTEIN 1"/>
    <property type="match status" value="1"/>
</dbReference>
<dbReference type="EMBL" id="JALJOU010000007">
    <property type="protein sequence ID" value="KAK9842527.1"/>
    <property type="molecule type" value="Genomic_DNA"/>
</dbReference>
<dbReference type="Pfam" id="PF04437">
    <property type="entry name" value="RINT1_TIP1"/>
    <property type="match status" value="1"/>
</dbReference>
<evidence type="ECO:0000256" key="1">
    <source>
        <dbReference type="SAM" id="MobiDB-lite"/>
    </source>
</evidence>
<dbReference type="Proteomes" id="UP001445335">
    <property type="component" value="Unassembled WGS sequence"/>
</dbReference>
<reference evidence="2 3" key="1">
    <citation type="journal article" date="2024" name="Nat. Commun.">
        <title>Phylogenomics reveals the evolutionary origins of lichenization in chlorophyte algae.</title>
        <authorList>
            <person name="Puginier C."/>
            <person name="Libourel C."/>
            <person name="Otte J."/>
            <person name="Skaloud P."/>
            <person name="Haon M."/>
            <person name="Grisel S."/>
            <person name="Petersen M."/>
            <person name="Berrin J.G."/>
            <person name="Delaux P.M."/>
            <person name="Dal Grande F."/>
            <person name="Keller J."/>
        </authorList>
    </citation>
    <scope>NUCLEOTIDE SEQUENCE [LARGE SCALE GENOMIC DNA]</scope>
    <source>
        <strain evidence="2 3">SAG 245.80</strain>
    </source>
</reference>
<name>A0AAW1S9L9_9CHLO</name>
<gene>
    <name evidence="2" type="ORF">WJX81_004519</name>
</gene>
<evidence type="ECO:0000313" key="2">
    <source>
        <dbReference type="EMBL" id="KAK9842527.1"/>
    </source>
</evidence>
<feature type="region of interest" description="Disordered" evidence="1">
    <location>
        <begin position="1"/>
        <end position="40"/>
    </location>
</feature>
<protein>
    <submittedName>
        <fullName evidence="2">Uncharacterized protein</fullName>
    </submittedName>
</protein>
<dbReference type="GO" id="GO:0006890">
    <property type="term" value="P:retrograde vesicle-mediated transport, Golgi to endoplasmic reticulum"/>
    <property type="evidence" value="ECO:0007669"/>
    <property type="project" value="InterPro"/>
</dbReference>
<dbReference type="PROSITE" id="PS51386">
    <property type="entry name" value="RINT1_TIP20"/>
    <property type="match status" value="1"/>
</dbReference>
<dbReference type="GO" id="GO:0006888">
    <property type="term" value="P:endoplasmic reticulum to Golgi vesicle-mediated transport"/>
    <property type="evidence" value="ECO:0007669"/>
    <property type="project" value="InterPro"/>
</dbReference>
<accession>A0AAW1S9L9</accession>
<dbReference type="AlphaFoldDB" id="A0AAW1S9L9"/>
<dbReference type="PANTHER" id="PTHR13520">
    <property type="entry name" value="RAD50-INTERACTING PROTEIN 1 RINT-1"/>
    <property type="match status" value="1"/>
</dbReference>
<dbReference type="GO" id="GO:0060628">
    <property type="term" value="P:regulation of ER to Golgi vesicle-mediated transport"/>
    <property type="evidence" value="ECO:0007669"/>
    <property type="project" value="TreeGrafter"/>
</dbReference>
<sequence>MLAAPALPPHTHKAHATWSAGEQGWGAGEGAVMAGNGDAGPTAAARLQRLTQEVAELQERERQVRSALGAQAAAAAKLLGGAAVGAELGGEGAPPLPEGAAALVAELAALHGARQYAQGLQELAAVTKHLERLLRACERATAARDPPAFFAGVGEAVAVHAAGAGQAAALAALPGAGAPAPLRELAAAALARFTAAQEGLAAALRAVLWERLAQVGWPPPITSATAGSAGAGAQPGGQGWHGLEQADAQVVADVTRIMAAFIALQRSIQREAFDAGVLSSATPPWGLEDTLGGGAPLWAVEEAAAPLASSLRAHFGAGRPTDRPDRPEWLFSTALALARGLAPSLAPLQGAIAAHGLGGHYSAPLEFARALRSAVQGILREHVLPRLEALREPALWLHLAEQAVVFERGLAPLRGLPAAAGDADVDAPELWAPGSCLETICANPAWRGAWWDAERDEALRLLEDELASPAAWQPAQALWGSGDDDELGGGGPSCPREAWQAEFWPPVAAERALALVAELARKCGWLADGATRRRFAAHVPQEVLRALRGRLSREARAAEEWRALASARWAPALGAYVCAAHWLEHSLREADGPLVLLDSGSGEHGRGSVLAVEADALAAFRIKWTLKLAKAAAAAFADSATPYMRRAALDAFALDADDWEDPGPSPALAPAVAELAATLARLAGALDAVAFRDLWRAVAVAATRLLFNEVATEARFSRAGAVRFRADYQALAAAFAPFTLRPAAHLRELSEAASLLTLPPAEAMAAAERVRSAAGGAPGAATAELRRLGIVRLTAEQALCVLAQRLDSP</sequence>
<dbReference type="InterPro" id="IPR007528">
    <property type="entry name" value="RINT1_Tip20"/>
</dbReference>
<comment type="caution">
    <text evidence="2">The sequence shown here is derived from an EMBL/GenBank/DDBJ whole genome shotgun (WGS) entry which is preliminary data.</text>
</comment>
<dbReference type="GO" id="GO:0070939">
    <property type="term" value="C:Dsl1/NZR complex"/>
    <property type="evidence" value="ECO:0007669"/>
    <property type="project" value="InterPro"/>
</dbReference>
<evidence type="ECO:0000313" key="3">
    <source>
        <dbReference type="Proteomes" id="UP001445335"/>
    </source>
</evidence>